<dbReference type="GO" id="GO:0035725">
    <property type="term" value="P:sodium ion transmembrane transport"/>
    <property type="evidence" value="ECO:0007669"/>
    <property type="project" value="TreeGrafter"/>
</dbReference>
<feature type="region of interest" description="Disordered" evidence="7">
    <location>
        <begin position="71"/>
        <end position="100"/>
    </location>
</feature>
<dbReference type="PANTHER" id="PTHR45689:SF5">
    <property type="entry name" value="I[[H]] CHANNEL, ISOFORM E"/>
    <property type="match status" value="1"/>
</dbReference>
<dbReference type="InterPro" id="IPR051413">
    <property type="entry name" value="K/Na_HCN_channel"/>
</dbReference>
<feature type="transmembrane region" description="Helical" evidence="8">
    <location>
        <begin position="278"/>
        <end position="300"/>
    </location>
</feature>
<gene>
    <name evidence="10" type="ORF">ACAT0790_LOCUS35731</name>
</gene>
<keyword evidence="4 8" id="KW-1133">Transmembrane helix</keyword>
<protein>
    <recommendedName>
        <fullName evidence="9">Cyclic nucleotide-binding domain-containing protein</fullName>
    </recommendedName>
</protein>
<dbReference type="GO" id="GO:0003254">
    <property type="term" value="P:regulation of membrane depolarization"/>
    <property type="evidence" value="ECO:0007669"/>
    <property type="project" value="TreeGrafter"/>
</dbReference>
<feature type="region of interest" description="Disordered" evidence="7">
    <location>
        <begin position="29"/>
        <end position="48"/>
    </location>
</feature>
<feature type="domain" description="Cyclic nucleotide-binding" evidence="9">
    <location>
        <begin position="559"/>
        <end position="644"/>
    </location>
</feature>
<dbReference type="Gene3D" id="2.60.120.10">
    <property type="entry name" value="Jelly Rolls"/>
    <property type="match status" value="1"/>
</dbReference>
<keyword evidence="5" id="KW-0406">Ion transport</keyword>
<dbReference type="PANTHER" id="PTHR45689">
    <property type="entry name" value="I[[H]] CHANNEL, ISOFORM E"/>
    <property type="match status" value="1"/>
</dbReference>
<sequence length="701" mass="80306">MTAPTRLMALAGAGLLNRGPTLNLAAVRRSQRPPPLHSTTESTMASADGTEAKPHMLSYMEKAKLQLSFSGSDLSGDREEMRDHHEMRDPPSPSTSKQLYRAPDLNSCLNSCRSSCTSVESIMWPVWSGQDPDGVEEDGRLTADMLHREVDIRVRVTEMEAKGLATNGSFIDIPQDSGGGTFGTRGSILKSSSWLQAFVLHPTSNPILVWHIIGPLLLGYDIITIPLKAFPIPEHWVLDLIAIIITTYWSLDMLRSFLTGYEKDNTVEMRPMMISKKYLRSWFFLDFMTCVLDWAFIIGGSGGMFNKFWRTSRAVQAWRILRLVRLVRVVKFMNKVTDVADQALSLQALIAIRSIYIALAVGFYCHYMACYWFLVGDYNTPAELLGGGSRSWIMEYRFAEGTIAELYTVSFHWALAQSGFGPTNIYPTNNAERIYASCVSFAWLIIVAVTINLFAQWLTQLRETNKDRDTQRINLRKYLEQHEVSRKLTYKVLRCFRMNYKAHARRKHEEDIEFLRDLPLVLKVSLHKEVYLPVVQSHIFFQFLGTVYESMSVMISHLAVKETHYLAGETVFFEGMFAKYMFHVQIGRLDYYAVRQNMRQIKMNKGDWACEPALWLRWVLRGRMVTSCSCELMGIDVEKVQAILQDAKARGEDVAAMQRYAVDICEHFMECCPDTDLWRDFEVMQNKADEVLRSLTEAYPY</sequence>
<evidence type="ECO:0000256" key="6">
    <source>
        <dbReference type="ARBA" id="ARBA00023136"/>
    </source>
</evidence>
<evidence type="ECO:0000256" key="7">
    <source>
        <dbReference type="SAM" id="MobiDB-lite"/>
    </source>
</evidence>
<dbReference type="EMBL" id="HBGE01059672">
    <property type="protein sequence ID" value="CAD9158966.1"/>
    <property type="molecule type" value="Transcribed_RNA"/>
</dbReference>
<dbReference type="PROSITE" id="PS50042">
    <property type="entry name" value="CNMP_BINDING_3"/>
    <property type="match status" value="1"/>
</dbReference>
<evidence type="ECO:0000256" key="3">
    <source>
        <dbReference type="ARBA" id="ARBA00022692"/>
    </source>
</evidence>
<dbReference type="Pfam" id="PF00520">
    <property type="entry name" value="Ion_trans"/>
    <property type="match status" value="1"/>
</dbReference>
<proteinExistence type="predicted"/>
<organism evidence="10">
    <name type="scientific">Alexandrium catenella</name>
    <name type="common">Red tide dinoflagellate</name>
    <name type="synonym">Gonyaulax catenella</name>
    <dbReference type="NCBI Taxonomy" id="2925"/>
    <lineage>
        <taxon>Eukaryota</taxon>
        <taxon>Sar</taxon>
        <taxon>Alveolata</taxon>
        <taxon>Dinophyceae</taxon>
        <taxon>Gonyaulacales</taxon>
        <taxon>Pyrocystaceae</taxon>
        <taxon>Alexandrium</taxon>
    </lineage>
</organism>
<dbReference type="InterPro" id="IPR018490">
    <property type="entry name" value="cNMP-bd_dom_sf"/>
</dbReference>
<evidence type="ECO:0000256" key="5">
    <source>
        <dbReference type="ARBA" id="ARBA00023065"/>
    </source>
</evidence>
<evidence type="ECO:0000256" key="8">
    <source>
        <dbReference type="SAM" id="Phobius"/>
    </source>
</evidence>
<feature type="transmembrane region" description="Helical" evidence="8">
    <location>
        <begin position="434"/>
        <end position="458"/>
    </location>
</feature>
<dbReference type="InterPro" id="IPR000595">
    <property type="entry name" value="cNMP-bd_dom"/>
</dbReference>
<evidence type="ECO:0000256" key="1">
    <source>
        <dbReference type="ARBA" id="ARBA00004141"/>
    </source>
</evidence>
<feature type="compositionally biased region" description="Basic and acidic residues" evidence="7">
    <location>
        <begin position="75"/>
        <end position="89"/>
    </location>
</feature>
<dbReference type="GO" id="GO:0005249">
    <property type="term" value="F:voltage-gated potassium channel activity"/>
    <property type="evidence" value="ECO:0007669"/>
    <property type="project" value="TreeGrafter"/>
</dbReference>
<feature type="transmembrane region" description="Helical" evidence="8">
    <location>
        <begin position="237"/>
        <end position="258"/>
    </location>
</feature>
<keyword evidence="6 8" id="KW-0472">Membrane</keyword>
<reference evidence="10" key="1">
    <citation type="submission" date="2021-01" db="EMBL/GenBank/DDBJ databases">
        <authorList>
            <person name="Corre E."/>
            <person name="Pelletier E."/>
            <person name="Niang G."/>
            <person name="Scheremetjew M."/>
            <person name="Finn R."/>
            <person name="Kale V."/>
            <person name="Holt S."/>
            <person name="Cochrane G."/>
            <person name="Meng A."/>
            <person name="Brown T."/>
            <person name="Cohen L."/>
        </authorList>
    </citation>
    <scope>NUCLEOTIDE SEQUENCE</scope>
    <source>
        <strain evidence="10">OF101</strain>
    </source>
</reference>
<evidence type="ECO:0000256" key="4">
    <source>
        <dbReference type="ARBA" id="ARBA00022989"/>
    </source>
</evidence>
<dbReference type="InterPro" id="IPR014710">
    <property type="entry name" value="RmlC-like_jellyroll"/>
</dbReference>
<dbReference type="GO" id="GO:0098855">
    <property type="term" value="C:HCN channel complex"/>
    <property type="evidence" value="ECO:0007669"/>
    <property type="project" value="TreeGrafter"/>
</dbReference>
<evidence type="ECO:0000256" key="2">
    <source>
        <dbReference type="ARBA" id="ARBA00022448"/>
    </source>
</evidence>
<dbReference type="SUPFAM" id="SSF81324">
    <property type="entry name" value="Voltage-gated potassium channels"/>
    <property type="match status" value="1"/>
</dbReference>
<dbReference type="SUPFAM" id="SSF51206">
    <property type="entry name" value="cAMP-binding domain-like"/>
    <property type="match status" value="1"/>
</dbReference>
<evidence type="ECO:0000259" key="9">
    <source>
        <dbReference type="PROSITE" id="PS50042"/>
    </source>
</evidence>
<name>A0A7S1R891_ALECA</name>
<keyword evidence="2" id="KW-0813">Transport</keyword>
<dbReference type="AlphaFoldDB" id="A0A7S1R891"/>
<dbReference type="Gene3D" id="1.10.287.70">
    <property type="match status" value="1"/>
</dbReference>
<dbReference type="InterPro" id="IPR005821">
    <property type="entry name" value="Ion_trans_dom"/>
</dbReference>
<comment type="subcellular location">
    <subcellularLocation>
        <location evidence="1">Membrane</location>
        <topology evidence="1">Multi-pass membrane protein</topology>
    </subcellularLocation>
</comment>
<accession>A0A7S1R891</accession>
<evidence type="ECO:0000313" key="10">
    <source>
        <dbReference type="EMBL" id="CAD9158966.1"/>
    </source>
</evidence>
<feature type="transmembrane region" description="Helical" evidence="8">
    <location>
        <begin position="207"/>
        <end position="225"/>
    </location>
</feature>
<keyword evidence="3 8" id="KW-0812">Transmembrane</keyword>